<dbReference type="Proteomes" id="UP000190395">
    <property type="component" value="Unassembled WGS sequence"/>
</dbReference>
<dbReference type="PIRSF" id="PIRSF004486">
    <property type="entry name" value="MraW"/>
    <property type="match status" value="1"/>
</dbReference>
<evidence type="ECO:0000313" key="8">
    <source>
        <dbReference type="Proteomes" id="UP000190395"/>
    </source>
</evidence>
<organism evidence="7 8">
    <name type="scientific">Treponema berlinense</name>
    <dbReference type="NCBI Taxonomy" id="225004"/>
    <lineage>
        <taxon>Bacteria</taxon>
        <taxon>Pseudomonadati</taxon>
        <taxon>Spirochaetota</taxon>
        <taxon>Spirochaetia</taxon>
        <taxon>Spirochaetales</taxon>
        <taxon>Treponemataceae</taxon>
        <taxon>Treponema</taxon>
    </lineage>
</organism>
<proteinExistence type="inferred from homology"/>
<evidence type="ECO:0000256" key="5">
    <source>
        <dbReference type="ARBA" id="ARBA00022691"/>
    </source>
</evidence>
<gene>
    <name evidence="6" type="primary">rsmH</name>
    <name evidence="7" type="ORF">SAMN02745152_00469</name>
</gene>
<feature type="binding site" evidence="6">
    <location>
        <position position="111"/>
    </location>
    <ligand>
        <name>S-adenosyl-L-methionine</name>
        <dbReference type="ChEBI" id="CHEBI:59789"/>
    </ligand>
</feature>
<keyword evidence="6" id="KW-0963">Cytoplasm</keyword>
<dbReference type="Pfam" id="PF01795">
    <property type="entry name" value="Methyltransf_5"/>
    <property type="match status" value="1"/>
</dbReference>
<dbReference type="Gene3D" id="1.10.150.170">
    <property type="entry name" value="Putative methyltransferase TM0872, insert domain"/>
    <property type="match status" value="1"/>
</dbReference>
<dbReference type="PANTHER" id="PTHR11265:SF0">
    <property type="entry name" value="12S RRNA N4-METHYLCYTIDINE METHYLTRANSFERASE"/>
    <property type="match status" value="1"/>
</dbReference>
<dbReference type="InterPro" id="IPR029063">
    <property type="entry name" value="SAM-dependent_MTases_sf"/>
</dbReference>
<evidence type="ECO:0000256" key="3">
    <source>
        <dbReference type="ARBA" id="ARBA00022603"/>
    </source>
</evidence>
<evidence type="ECO:0000256" key="2">
    <source>
        <dbReference type="ARBA" id="ARBA00022552"/>
    </source>
</evidence>
<dbReference type="GO" id="GO:0005737">
    <property type="term" value="C:cytoplasm"/>
    <property type="evidence" value="ECO:0007669"/>
    <property type="project" value="UniProtKB-SubCell"/>
</dbReference>
<dbReference type="SUPFAM" id="SSF81799">
    <property type="entry name" value="Putative methyltransferase TM0872, insert domain"/>
    <property type="match status" value="1"/>
</dbReference>
<keyword evidence="5 6" id="KW-0949">S-adenosyl-L-methionine</keyword>
<dbReference type="GO" id="GO:0070475">
    <property type="term" value="P:rRNA base methylation"/>
    <property type="evidence" value="ECO:0007669"/>
    <property type="project" value="UniProtKB-UniRule"/>
</dbReference>
<dbReference type="RefSeq" id="WP_078930442.1">
    <property type="nucleotide sequence ID" value="NZ_CAMCOW010000079.1"/>
</dbReference>
<dbReference type="CDD" id="cd02440">
    <property type="entry name" value="AdoMet_MTases"/>
    <property type="match status" value="1"/>
</dbReference>
<evidence type="ECO:0000256" key="4">
    <source>
        <dbReference type="ARBA" id="ARBA00022679"/>
    </source>
</evidence>
<feature type="binding site" evidence="6">
    <location>
        <position position="57"/>
    </location>
    <ligand>
        <name>S-adenosyl-L-methionine</name>
        <dbReference type="ChEBI" id="CHEBI:59789"/>
    </ligand>
</feature>
<dbReference type="NCBIfam" id="TIGR00006">
    <property type="entry name" value="16S rRNA (cytosine(1402)-N(4))-methyltransferase RsmH"/>
    <property type="match status" value="1"/>
</dbReference>
<keyword evidence="3 6" id="KW-0489">Methyltransferase</keyword>
<evidence type="ECO:0000256" key="6">
    <source>
        <dbReference type="HAMAP-Rule" id="MF_01007"/>
    </source>
</evidence>
<feature type="binding site" evidence="6">
    <location>
        <begin position="38"/>
        <end position="40"/>
    </location>
    <ligand>
        <name>S-adenosyl-L-methionine</name>
        <dbReference type="ChEBI" id="CHEBI:59789"/>
    </ligand>
</feature>
<reference evidence="7 8" key="1">
    <citation type="submission" date="2017-02" db="EMBL/GenBank/DDBJ databases">
        <authorList>
            <person name="Peterson S.W."/>
        </authorList>
    </citation>
    <scope>NUCLEOTIDE SEQUENCE [LARGE SCALE GENOMIC DNA]</scope>
    <source>
        <strain evidence="7 8">ATCC BAA-909</strain>
    </source>
</reference>
<dbReference type="HAMAP" id="MF_01007">
    <property type="entry name" value="16SrRNA_methyltr_H"/>
    <property type="match status" value="1"/>
</dbReference>
<comment type="catalytic activity">
    <reaction evidence="6">
        <text>cytidine(1402) in 16S rRNA + S-adenosyl-L-methionine = N(4)-methylcytidine(1402) in 16S rRNA + S-adenosyl-L-homocysteine + H(+)</text>
        <dbReference type="Rhea" id="RHEA:42928"/>
        <dbReference type="Rhea" id="RHEA-COMP:10286"/>
        <dbReference type="Rhea" id="RHEA-COMP:10287"/>
        <dbReference type="ChEBI" id="CHEBI:15378"/>
        <dbReference type="ChEBI" id="CHEBI:57856"/>
        <dbReference type="ChEBI" id="CHEBI:59789"/>
        <dbReference type="ChEBI" id="CHEBI:74506"/>
        <dbReference type="ChEBI" id="CHEBI:82748"/>
        <dbReference type="EC" id="2.1.1.199"/>
    </reaction>
</comment>
<comment type="function">
    <text evidence="6">Specifically methylates the N4 position of cytidine in position 1402 (C1402) of 16S rRNA.</text>
</comment>
<evidence type="ECO:0000313" key="7">
    <source>
        <dbReference type="EMBL" id="SJZ52216.1"/>
    </source>
</evidence>
<dbReference type="InterPro" id="IPR023397">
    <property type="entry name" value="SAM-dep_MeTrfase_MraW_recog"/>
</dbReference>
<dbReference type="EC" id="2.1.1.199" evidence="6"/>
<evidence type="ECO:0000256" key="1">
    <source>
        <dbReference type="ARBA" id="ARBA00010396"/>
    </source>
</evidence>
<sequence length="330" mass="37204">MEIVHTPVLLQECLDYLSPVGELFEKNALMIDSTLGEGGHSFAFLSKFPGLHIIGLDADKNIQARARERLSLFGERMKFFNGWFNDFYENYDMSGERPDLILFDLGISVYHYEKSGRGFSFRHDEPLDMRLNASEGESASDIVNSWKEDELANMIYLYSDEKMSRRIAKAIVEARMGGKITSSKALAEIIWNAVPANYRYGQIHPATRTFQALRIAVNSELRRLPKALHSAFNVLKDGGKMGVITFHSLEDRIVKNYFRNLGKQCVCPPEQAVCTCGGTACAEILTRKPVEPTAQEVKTNSPSRSAKLRVVRKIHDASAQHFMAIEEEAM</sequence>
<dbReference type="AlphaFoldDB" id="A0A1T4LC32"/>
<dbReference type="Gene3D" id="3.40.50.150">
    <property type="entry name" value="Vaccinia Virus protein VP39"/>
    <property type="match status" value="1"/>
</dbReference>
<feature type="binding site" evidence="6">
    <location>
        <position position="84"/>
    </location>
    <ligand>
        <name>S-adenosyl-L-methionine</name>
        <dbReference type="ChEBI" id="CHEBI:59789"/>
    </ligand>
</feature>
<dbReference type="SUPFAM" id="SSF53335">
    <property type="entry name" value="S-adenosyl-L-methionine-dependent methyltransferases"/>
    <property type="match status" value="1"/>
</dbReference>
<feature type="binding site" evidence="6">
    <location>
        <position position="104"/>
    </location>
    <ligand>
        <name>S-adenosyl-L-methionine</name>
        <dbReference type="ChEBI" id="CHEBI:59789"/>
    </ligand>
</feature>
<comment type="similarity">
    <text evidence="1 6">Belongs to the methyltransferase superfamily. RsmH family.</text>
</comment>
<protein>
    <recommendedName>
        <fullName evidence="6">Ribosomal RNA small subunit methyltransferase H</fullName>
        <ecNumber evidence="6">2.1.1.199</ecNumber>
    </recommendedName>
    <alternativeName>
        <fullName evidence="6">16S rRNA m(4)C1402 methyltransferase</fullName>
    </alternativeName>
    <alternativeName>
        <fullName evidence="6">rRNA (cytosine-N(4)-)-methyltransferase RsmH</fullName>
    </alternativeName>
</protein>
<comment type="subcellular location">
    <subcellularLocation>
        <location evidence="6">Cytoplasm</location>
    </subcellularLocation>
</comment>
<keyword evidence="2 6" id="KW-0698">rRNA processing</keyword>
<keyword evidence="4 6" id="KW-0808">Transferase</keyword>
<dbReference type="GeneID" id="303366739"/>
<dbReference type="OrthoDB" id="9806637at2"/>
<dbReference type="PANTHER" id="PTHR11265">
    <property type="entry name" value="S-ADENOSYL-METHYLTRANSFERASE MRAW"/>
    <property type="match status" value="1"/>
</dbReference>
<dbReference type="STRING" id="225004.SAMN02745152_00469"/>
<dbReference type="EMBL" id="FUXC01000002">
    <property type="protein sequence ID" value="SJZ52216.1"/>
    <property type="molecule type" value="Genomic_DNA"/>
</dbReference>
<name>A0A1T4LC32_9SPIR</name>
<dbReference type="GO" id="GO:0071424">
    <property type="term" value="F:rRNA (cytosine-N4-)-methyltransferase activity"/>
    <property type="evidence" value="ECO:0007669"/>
    <property type="project" value="UniProtKB-UniRule"/>
</dbReference>
<dbReference type="InterPro" id="IPR002903">
    <property type="entry name" value="RsmH"/>
</dbReference>
<accession>A0A1T4LC32</accession>
<keyword evidence="8" id="KW-1185">Reference proteome</keyword>